<dbReference type="OMA" id="VEYNHIR"/>
<name>A0A336LRK8_CULSO</name>
<proteinExistence type="predicted"/>
<evidence type="ECO:0000313" key="4">
    <source>
        <dbReference type="EMBL" id="SSX00272.1"/>
    </source>
</evidence>
<dbReference type="InterPro" id="IPR032675">
    <property type="entry name" value="LRR_dom_sf"/>
</dbReference>
<evidence type="ECO:0000256" key="2">
    <source>
        <dbReference type="ARBA" id="ARBA00023180"/>
    </source>
</evidence>
<dbReference type="EMBL" id="UFQS01000134">
    <property type="protein sequence ID" value="SSX00272.1"/>
    <property type="molecule type" value="Genomic_DNA"/>
</dbReference>
<dbReference type="AlphaFoldDB" id="A0A336LRK8"/>
<dbReference type="Gene3D" id="3.80.10.10">
    <property type="entry name" value="Ribonuclease Inhibitor"/>
    <property type="match status" value="1"/>
</dbReference>
<dbReference type="VEuPathDB" id="VectorBase:CSON002118"/>
<dbReference type="EMBL" id="UFQT01000134">
    <property type="protein sequence ID" value="SSX20652.1"/>
    <property type="molecule type" value="Genomic_DNA"/>
</dbReference>
<gene>
    <name evidence="5" type="primary">CSON002118</name>
</gene>
<feature type="chain" id="PRO_5036328623" evidence="3">
    <location>
        <begin position="19"/>
        <end position="340"/>
    </location>
</feature>
<accession>A0A336LRK8</accession>
<sequence>MQKIIIILFFGSHHLLLARCLDCELIGNLCTFTGVETTAEMQYFYPSATQKDDVERVQFKNSRIYNLTDELCQTFPNLSDIRIINVSLEVVAPNALHQCKNLRSLHISYNNLTKLTAKIFSENKELNSVILQHNQLKSIDGGIFDNLNSLRVLGLPENDLSEFPLYQFPVLENLEDLFIFENDLTDLDEQELLLKFPNLKNIYIHNNVFDCDRLQVIINAFKRRGIAIRHWENKNVLKNSGLQVIENVECMTKDEHVTQIIKSGLINSIDLRKRLGIVDLENEVHSIKCDQSDKKGTDLINMKKYCKLEALKNFYCNAQDNHYSSQSEAEHYYAQIQYNN</sequence>
<dbReference type="PANTHER" id="PTHR45842">
    <property type="entry name" value="SYNAPTIC ADHESION-LIKE MOLECULE SALM"/>
    <property type="match status" value="1"/>
</dbReference>
<evidence type="ECO:0000256" key="1">
    <source>
        <dbReference type="ARBA" id="ARBA00022729"/>
    </source>
</evidence>
<dbReference type="InterPro" id="IPR001611">
    <property type="entry name" value="Leu-rich_rpt"/>
</dbReference>
<organism evidence="5">
    <name type="scientific">Culicoides sonorensis</name>
    <name type="common">Biting midge</name>
    <dbReference type="NCBI Taxonomy" id="179676"/>
    <lineage>
        <taxon>Eukaryota</taxon>
        <taxon>Metazoa</taxon>
        <taxon>Ecdysozoa</taxon>
        <taxon>Arthropoda</taxon>
        <taxon>Hexapoda</taxon>
        <taxon>Insecta</taxon>
        <taxon>Pterygota</taxon>
        <taxon>Neoptera</taxon>
        <taxon>Endopterygota</taxon>
        <taxon>Diptera</taxon>
        <taxon>Nematocera</taxon>
        <taxon>Chironomoidea</taxon>
        <taxon>Ceratopogonidae</taxon>
        <taxon>Ceratopogoninae</taxon>
        <taxon>Culicoides</taxon>
        <taxon>Monoculicoides</taxon>
    </lineage>
</organism>
<keyword evidence="1 3" id="KW-0732">Signal</keyword>
<dbReference type="InterPro" id="IPR050467">
    <property type="entry name" value="LRFN"/>
</dbReference>
<dbReference type="Pfam" id="PF13855">
    <property type="entry name" value="LRR_8"/>
    <property type="match status" value="1"/>
</dbReference>
<reference evidence="5" key="2">
    <citation type="submission" date="2018-07" db="EMBL/GenBank/DDBJ databases">
        <authorList>
            <person name="Quirk P.G."/>
            <person name="Krulwich T.A."/>
        </authorList>
    </citation>
    <scope>NUCLEOTIDE SEQUENCE</scope>
</reference>
<evidence type="ECO:0000256" key="3">
    <source>
        <dbReference type="SAM" id="SignalP"/>
    </source>
</evidence>
<dbReference type="SUPFAM" id="SSF52058">
    <property type="entry name" value="L domain-like"/>
    <property type="match status" value="1"/>
</dbReference>
<reference evidence="4" key="1">
    <citation type="submission" date="2018-04" db="EMBL/GenBank/DDBJ databases">
        <authorList>
            <person name="Go L.Y."/>
            <person name="Mitchell J.A."/>
        </authorList>
    </citation>
    <scope>NUCLEOTIDE SEQUENCE</scope>
    <source>
        <tissue evidence="4">Whole organism</tissue>
    </source>
</reference>
<keyword evidence="2" id="KW-0325">Glycoprotein</keyword>
<feature type="signal peptide" evidence="3">
    <location>
        <begin position="1"/>
        <end position="18"/>
    </location>
</feature>
<protein>
    <submittedName>
        <fullName evidence="5">CSON002118 protein</fullName>
    </submittedName>
</protein>
<dbReference type="PROSITE" id="PS51450">
    <property type="entry name" value="LRR"/>
    <property type="match status" value="1"/>
</dbReference>
<evidence type="ECO:0000313" key="5">
    <source>
        <dbReference type="EMBL" id="SSX20652.1"/>
    </source>
</evidence>
<dbReference type="PANTHER" id="PTHR45842:SF12">
    <property type="entry name" value="KEKKON 5, ISOFORM A"/>
    <property type="match status" value="1"/>
</dbReference>